<dbReference type="Pfam" id="PF20150">
    <property type="entry name" value="2EXR"/>
    <property type="match status" value="1"/>
</dbReference>
<proteinExistence type="predicted"/>
<reference evidence="3 4" key="1">
    <citation type="submission" date="2024-02" db="EMBL/GenBank/DDBJ databases">
        <title>De novo assembly and annotation of 12 fungi associated with fruit tree decline syndrome in Ontario, Canada.</title>
        <authorList>
            <person name="Sulman M."/>
            <person name="Ellouze W."/>
            <person name="Ilyukhin E."/>
        </authorList>
    </citation>
    <scope>NUCLEOTIDE SEQUENCE [LARGE SCALE GENOMIC DNA]</scope>
    <source>
        <strain evidence="3 4">M169</strain>
    </source>
</reference>
<feature type="compositionally biased region" description="Acidic residues" evidence="1">
    <location>
        <begin position="243"/>
        <end position="264"/>
    </location>
</feature>
<accession>A0ABR1NNW5</accession>
<evidence type="ECO:0000259" key="2">
    <source>
        <dbReference type="Pfam" id="PF20150"/>
    </source>
</evidence>
<feature type="region of interest" description="Disordered" evidence="1">
    <location>
        <begin position="236"/>
        <end position="264"/>
    </location>
</feature>
<evidence type="ECO:0000313" key="4">
    <source>
        <dbReference type="Proteomes" id="UP001430848"/>
    </source>
</evidence>
<organism evidence="3 4">
    <name type="scientific">Diaporthe eres</name>
    <name type="common">Phomopsis oblonga</name>
    <dbReference type="NCBI Taxonomy" id="83184"/>
    <lineage>
        <taxon>Eukaryota</taxon>
        <taxon>Fungi</taxon>
        <taxon>Dikarya</taxon>
        <taxon>Ascomycota</taxon>
        <taxon>Pezizomycotina</taxon>
        <taxon>Sordariomycetes</taxon>
        <taxon>Sordariomycetidae</taxon>
        <taxon>Diaporthales</taxon>
        <taxon>Diaporthaceae</taxon>
        <taxon>Diaporthe</taxon>
        <taxon>Diaporthe eres species complex</taxon>
    </lineage>
</organism>
<dbReference type="EMBL" id="JAKNSF020000173">
    <property type="protein sequence ID" value="KAK7709182.1"/>
    <property type="molecule type" value="Genomic_DNA"/>
</dbReference>
<dbReference type="Proteomes" id="UP001430848">
    <property type="component" value="Unassembled WGS sequence"/>
</dbReference>
<evidence type="ECO:0000313" key="3">
    <source>
        <dbReference type="EMBL" id="KAK7709182.1"/>
    </source>
</evidence>
<dbReference type="InterPro" id="IPR045518">
    <property type="entry name" value="2EXR"/>
</dbReference>
<keyword evidence="4" id="KW-1185">Reference proteome</keyword>
<comment type="caution">
    <text evidence="3">The sequence shown here is derived from an EMBL/GenBank/DDBJ whole genome shotgun (WGS) entry which is preliminary data.</text>
</comment>
<evidence type="ECO:0000256" key="1">
    <source>
        <dbReference type="SAM" id="MobiDB-lite"/>
    </source>
</evidence>
<sequence length="434" mass="48228">MTSLKAFTKFPELPPEIQLQIWESTIATQPAMHLFDVCVPPCVSESTVTTIASPTIDSHMENSEETDRSLSKREAIYLDEATDTLYLSPLATTATEDATPPGTEVSTQGARFGSDPSMYKFRAGLAATCIDAAATVRRSMPAARSGDTNTIYIGAPSTARGCPSITYDNTQDVLYLRFTPPAFRFPDGGRLTSPVSAIFESVWSQELAGALHRARRVAIDVSQLWPDLWARGVADGREHEEAGEGEVEVSEEGEEEEEAGDNDDGSLIMQDIAFLACTMQHDLEVLYLVDYCAGRCDCHPSSLKAQDLMERRDEGLYRDLRNGETWQKEKMRKPDVIQGVGKVWREVFDLEKLGWDGKHPGFVFAEMFAEVIKMQQGNWMGDDSQDGEVTKERAKFQGVRVLVAEDEQLNGEDNSMVLRCDGHRHGTKKEDHDL</sequence>
<feature type="domain" description="2EXR" evidence="2">
    <location>
        <begin position="7"/>
        <end position="41"/>
    </location>
</feature>
<protein>
    <recommendedName>
        <fullName evidence="2">2EXR domain-containing protein</fullName>
    </recommendedName>
</protein>
<gene>
    <name evidence="3" type="ORF">SLS63_013292</name>
</gene>
<name>A0ABR1NNW5_DIAER</name>